<dbReference type="PANTHER" id="PTHR44591:SF3">
    <property type="entry name" value="RESPONSE REGULATORY DOMAIN-CONTAINING PROTEIN"/>
    <property type="match status" value="1"/>
</dbReference>
<dbReference type="PANTHER" id="PTHR44591">
    <property type="entry name" value="STRESS RESPONSE REGULATOR PROTEIN 1"/>
    <property type="match status" value="1"/>
</dbReference>
<accession>C6XX29</accession>
<dbReference type="STRING" id="485917.Phep_2119"/>
<evidence type="ECO:0000259" key="3">
    <source>
        <dbReference type="PROSITE" id="PS50110"/>
    </source>
</evidence>
<dbReference type="Gene3D" id="3.40.50.2300">
    <property type="match status" value="1"/>
</dbReference>
<dbReference type="OrthoDB" id="5432534at2"/>
<proteinExistence type="predicted"/>
<dbReference type="GO" id="GO:0000160">
    <property type="term" value="P:phosphorelay signal transduction system"/>
    <property type="evidence" value="ECO:0007669"/>
    <property type="project" value="InterPro"/>
</dbReference>
<dbReference type="KEGG" id="phe:Phep_2119"/>
<dbReference type="EMBL" id="CP001681">
    <property type="protein sequence ID" value="ACU04323.1"/>
    <property type="molecule type" value="Genomic_DNA"/>
</dbReference>
<feature type="modified residue" description="4-aspartylphosphate" evidence="2">
    <location>
        <position position="53"/>
    </location>
</feature>
<dbReference type="SUPFAM" id="SSF52172">
    <property type="entry name" value="CheY-like"/>
    <property type="match status" value="1"/>
</dbReference>
<keyword evidence="5" id="KW-1185">Reference proteome</keyword>
<dbReference type="AlphaFoldDB" id="C6XX29"/>
<dbReference type="InterPro" id="IPR050595">
    <property type="entry name" value="Bact_response_regulator"/>
</dbReference>
<dbReference type="HOGENOM" id="CLU_000445_69_17_10"/>
<reference evidence="4 5" key="1">
    <citation type="journal article" date="2009" name="Stand. Genomic Sci.">
        <title>Complete genome sequence of Pedobacter heparinus type strain (HIM 762-3).</title>
        <authorList>
            <person name="Han C."/>
            <person name="Spring S."/>
            <person name="Lapidus A."/>
            <person name="Del Rio T.G."/>
            <person name="Tice H."/>
            <person name="Copeland A."/>
            <person name="Cheng J.F."/>
            <person name="Lucas S."/>
            <person name="Chen F."/>
            <person name="Nolan M."/>
            <person name="Bruce D."/>
            <person name="Goodwin L."/>
            <person name="Pitluck S."/>
            <person name="Ivanova N."/>
            <person name="Mavromatis K."/>
            <person name="Mikhailova N."/>
            <person name="Pati A."/>
            <person name="Chen A."/>
            <person name="Palaniappan K."/>
            <person name="Land M."/>
            <person name="Hauser L."/>
            <person name="Chang Y.J."/>
            <person name="Jeffries C.C."/>
            <person name="Saunders E."/>
            <person name="Chertkov O."/>
            <person name="Brettin T."/>
            <person name="Goker M."/>
            <person name="Rohde M."/>
            <person name="Bristow J."/>
            <person name="Eisen J.A."/>
            <person name="Markowitz V."/>
            <person name="Hugenholtz P."/>
            <person name="Kyrpides N.C."/>
            <person name="Klenk H.P."/>
            <person name="Detter J.C."/>
        </authorList>
    </citation>
    <scope>NUCLEOTIDE SEQUENCE [LARGE SCALE GENOMIC DNA]</scope>
    <source>
        <strain evidence="5">ATCC 13125 / DSM 2366 / CIP 104194 / JCM 7457 / NBRC 12017 / NCIMB 9290 / NRRL B-14731 / HIM 762-3</strain>
    </source>
</reference>
<protein>
    <submittedName>
        <fullName evidence="4">Response regulator receiver</fullName>
    </submittedName>
</protein>
<keyword evidence="1 2" id="KW-0597">Phosphoprotein</keyword>
<feature type="domain" description="Response regulatory" evidence="3">
    <location>
        <begin position="4"/>
        <end position="116"/>
    </location>
</feature>
<evidence type="ECO:0000256" key="2">
    <source>
        <dbReference type="PROSITE-ProRule" id="PRU00169"/>
    </source>
</evidence>
<dbReference type="InterPro" id="IPR011006">
    <property type="entry name" value="CheY-like_superfamily"/>
</dbReference>
<sequence length="120" mass="13393">MGKEVFILEDDKDIGFILNHVLFEHGYQVSVYENLSDIRQGLDDHLPDLLLMDVRLPDGNGLDLCAELKSAEGDSLPILMMSADLDVHLNSICVADEFIAKPFDLNVILGKIEFHLRKAG</sequence>
<gene>
    <name evidence="4" type="ordered locus">Phep_2119</name>
</gene>
<dbReference type="eggNOG" id="COG0745">
    <property type="taxonomic scope" value="Bacteria"/>
</dbReference>
<organism evidence="4 5">
    <name type="scientific">Pedobacter heparinus (strain ATCC 13125 / DSM 2366 / CIP 104194 / JCM 7457 / NBRC 12017 / NCIMB 9290 / NRRL B-14731 / HIM 762-3)</name>
    <dbReference type="NCBI Taxonomy" id="485917"/>
    <lineage>
        <taxon>Bacteria</taxon>
        <taxon>Pseudomonadati</taxon>
        <taxon>Bacteroidota</taxon>
        <taxon>Sphingobacteriia</taxon>
        <taxon>Sphingobacteriales</taxon>
        <taxon>Sphingobacteriaceae</taxon>
        <taxon>Pedobacter</taxon>
    </lineage>
</organism>
<dbReference type="RefSeq" id="WP_015807936.1">
    <property type="nucleotide sequence ID" value="NC_013061.1"/>
</dbReference>
<dbReference type="InterPro" id="IPR001789">
    <property type="entry name" value="Sig_transdc_resp-reg_receiver"/>
</dbReference>
<dbReference type="Proteomes" id="UP000000852">
    <property type="component" value="Chromosome"/>
</dbReference>
<dbReference type="PROSITE" id="PS50110">
    <property type="entry name" value="RESPONSE_REGULATORY"/>
    <property type="match status" value="1"/>
</dbReference>
<evidence type="ECO:0000313" key="5">
    <source>
        <dbReference type="Proteomes" id="UP000000852"/>
    </source>
</evidence>
<dbReference type="SMART" id="SM00448">
    <property type="entry name" value="REC"/>
    <property type="match status" value="1"/>
</dbReference>
<dbReference type="Pfam" id="PF00072">
    <property type="entry name" value="Response_reg"/>
    <property type="match status" value="1"/>
</dbReference>
<name>C6XX29_PEDHD</name>
<evidence type="ECO:0000256" key="1">
    <source>
        <dbReference type="ARBA" id="ARBA00022553"/>
    </source>
</evidence>
<evidence type="ECO:0000313" key="4">
    <source>
        <dbReference type="EMBL" id="ACU04323.1"/>
    </source>
</evidence>